<dbReference type="EMBL" id="HG721852">
    <property type="protein sequence ID" value="CDJ60450.1"/>
    <property type="molecule type" value="Genomic_DNA"/>
</dbReference>
<dbReference type="OrthoDB" id="347609at2759"/>
<reference evidence="3" key="2">
    <citation type="submission" date="2013-10" db="EMBL/GenBank/DDBJ databases">
        <authorList>
            <person name="Aslett M."/>
        </authorList>
    </citation>
    <scope>NUCLEOTIDE SEQUENCE [LARGE SCALE GENOMIC DNA]</scope>
    <source>
        <strain evidence="3">Weybridge</strain>
    </source>
</reference>
<feature type="region of interest" description="Disordered" evidence="1">
    <location>
        <begin position="178"/>
        <end position="210"/>
    </location>
</feature>
<keyword evidence="2" id="KW-1133">Transmembrane helix</keyword>
<dbReference type="RefSeq" id="XP_013337100.1">
    <property type="nucleotide sequence ID" value="XM_013481646.1"/>
</dbReference>
<feature type="transmembrane region" description="Helical" evidence="2">
    <location>
        <begin position="372"/>
        <end position="395"/>
    </location>
</feature>
<dbReference type="VEuPathDB" id="ToxoDB:EMWEY_00030620"/>
<evidence type="ECO:0000313" key="4">
    <source>
        <dbReference type="Proteomes" id="UP000030763"/>
    </source>
</evidence>
<dbReference type="AlphaFoldDB" id="U6MFL7"/>
<keyword evidence="2" id="KW-0812">Transmembrane</keyword>
<evidence type="ECO:0000256" key="1">
    <source>
        <dbReference type="SAM" id="MobiDB-lite"/>
    </source>
</evidence>
<feature type="region of interest" description="Disordered" evidence="1">
    <location>
        <begin position="1"/>
        <end position="29"/>
    </location>
</feature>
<organism evidence="3 4">
    <name type="scientific">Eimeria maxima</name>
    <name type="common">Coccidian parasite</name>
    <dbReference type="NCBI Taxonomy" id="5804"/>
    <lineage>
        <taxon>Eukaryota</taxon>
        <taxon>Sar</taxon>
        <taxon>Alveolata</taxon>
        <taxon>Apicomplexa</taxon>
        <taxon>Conoidasida</taxon>
        <taxon>Coccidia</taxon>
        <taxon>Eucoccidiorida</taxon>
        <taxon>Eimeriorina</taxon>
        <taxon>Eimeriidae</taxon>
        <taxon>Eimeria</taxon>
    </lineage>
</organism>
<dbReference type="OMA" id="PANDQFE"/>
<gene>
    <name evidence="3" type="ORF">EMWEY_00030620</name>
</gene>
<keyword evidence="2" id="KW-0472">Membrane</keyword>
<protein>
    <submittedName>
        <fullName evidence="3">Uncharacterized protein</fullName>
    </submittedName>
</protein>
<name>U6MFL7_EIMMA</name>
<proteinExistence type="predicted"/>
<evidence type="ECO:0000313" key="3">
    <source>
        <dbReference type="EMBL" id="CDJ60450.1"/>
    </source>
</evidence>
<feature type="compositionally biased region" description="Basic and acidic residues" evidence="1">
    <location>
        <begin position="191"/>
        <end position="201"/>
    </location>
</feature>
<dbReference type="Proteomes" id="UP000030763">
    <property type="component" value="Unassembled WGS sequence"/>
</dbReference>
<accession>U6MFL7</accession>
<sequence length="509" mass="56825">MLAFRDQEQVPANDQFETGVASPRSKSTNGAFEEGATVHLPYLGKASLQFQAPLAHRSCSTSRNRSLRILLMVAVPFLTAILIVAACKAFHTKRQKLGMNHRRLSYNGEGINDNDLFIIEECLAMEEELGLPPPEPVFPSSSNELERISELASMFAESAAAHESMQAAEQYSAWGESAAAQPVSRSNQQEHLSDQLSEHQGDAGLYPMASLGAASGGGSSTSLYPALNPDSWVEDIEDILPVGDFQAESQDEDPVASYSNAMDTDAMLPMPYLPSTSNALHMELDHLIKDHPYVRLPVLEPTVVPKCLLPKGALGTIRMDISSHIQFLILRKLFAKRTLNQQDADEVVRALEQLASKTGRRARTSRRQGRPLFAASTLGTYFLVFDYLVSAIQIFGNSMQLPLWWNQFISFFDVDYYFPEPSKRARGNARFNTQLANSLIAALRIYKTGNRPPLSMVLELKRQLFFSKFAPQRFRSPEWEPWRTDHILFQQEHRASLPKGGTEGEDCEQ</sequence>
<dbReference type="GeneID" id="25337048"/>
<evidence type="ECO:0000256" key="2">
    <source>
        <dbReference type="SAM" id="Phobius"/>
    </source>
</evidence>
<feature type="transmembrane region" description="Helical" evidence="2">
    <location>
        <begin position="69"/>
        <end position="90"/>
    </location>
</feature>
<keyword evidence="4" id="KW-1185">Reference proteome</keyword>
<reference evidence="3" key="1">
    <citation type="submission" date="2013-10" db="EMBL/GenBank/DDBJ databases">
        <title>Genomic analysis of the causative agents of coccidiosis in chickens.</title>
        <authorList>
            <person name="Reid A.J."/>
            <person name="Blake D."/>
            <person name="Billington K."/>
            <person name="Browne H."/>
            <person name="Dunn M."/>
            <person name="Hung S."/>
            <person name="Kawahara F."/>
            <person name="Miranda-Saavedra D."/>
            <person name="Mourier T."/>
            <person name="Nagra H."/>
            <person name="Otto T.D."/>
            <person name="Rawlings N."/>
            <person name="Sanchez A."/>
            <person name="Sanders M."/>
            <person name="Subramaniam C."/>
            <person name="Tay Y."/>
            <person name="Dear P."/>
            <person name="Doerig C."/>
            <person name="Gruber A."/>
            <person name="Parkinson J."/>
            <person name="Shirley M."/>
            <person name="Wan K.L."/>
            <person name="Berriman M."/>
            <person name="Tomley F."/>
            <person name="Pain A."/>
        </authorList>
    </citation>
    <scope>NUCLEOTIDE SEQUENCE [LARGE SCALE GENOMIC DNA]</scope>
    <source>
        <strain evidence="3">Weybridge</strain>
    </source>
</reference>